<comment type="similarity">
    <text evidence="1">Belongs to the PPR family. PCMP-H subfamily.</text>
</comment>
<evidence type="ECO:0000256" key="1">
    <source>
        <dbReference type="ARBA" id="ARBA00006643"/>
    </source>
</evidence>
<dbReference type="PANTHER" id="PTHR47926">
    <property type="entry name" value="PENTATRICOPEPTIDE REPEAT-CONTAINING PROTEIN"/>
    <property type="match status" value="1"/>
</dbReference>
<dbReference type="Proteomes" id="UP001151532">
    <property type="component" value="Chromosome 9"/>
</dbReference>
<dbReference type="InterPro" id="IPR002885">
    <property type="entry name" value="PPR_rpt"/>
</dbReference>
<dbReference type="AlphaFoldDB" id="A0A9Q0SW20"/>
<dbReference type="PROSITE" id="PS51375">
    <property type="entry name" value="PPR"/>
    <property type="match status" value="1"/>
</dbReference>
<name>A0A9Q0SW20_SALPP</name>
<dbReference type="Pfam" id="PF01535">
    <property type="entry name" value="PPR"/>
    <property type="match status" value="1"/>
</dbReference>
<dbReference type="GO" id="GO:0003723">
    <property type="term" value="F:RNA binding"/>
    <property type="evidence" value="ECO:0007669"/>
    <property type="project" value="InterPro"/>
</dbReference>
<dbReference type="Gene3D" id="1.25.40.10">
    <property type="entry name" value="Tetratricopeptide repeat domain"/>
    <property type="match status" value="1"/>
</dbReference>
<evidence type="ECO:0008006" key="6">
    <source>
        <dbReference type="Google" id="ProtNLM"/>
    </source>
</evidence>
<comment type="caution">
    <text evidence="4">The sequence shown here is derived from an EMBL/GenBank/DDBJ whole genome shotgun (WGS) entry which is preliminary data.</text>
</comment>
<feature type="repeat" description="PPR" evidence="3">
    <location>
        <begin position="22"/>
        <end position="56"/>
    </location>
</feature>
<dbReference type="OrthoDB" id="185373at2759"/>
<reference evidence="4" key="2">
    <citation type="journal article" date="2023" name="Int. J. Mol. Sci.">
        <title>De Novo Assembly and Annotation of 11 Diverse Shrub Willow (Salix) Genomes Reveals Novel Gene Organization in Sex-Linked Regions.</title>
        <authorList>
            <person name="Hyden B."/>
            <person name="Feng K."/>
            <person name="Yates T.B."/>
            <person name="Jawdy S."/>
            <person name="Cereghino C."/>
            <person name="Smart L.B."/>
            <person name="Muchero W."/>
        </authorList>
    </citation>
    <scope>NUCLEOTIDE SEQUENCE</scope>
    <source>
        <tissue evidence="4">Shoot tip</tissue>
    </source>
</reference>
<evidence type="ECO:0000313" key="4">
    <source>
        <dbReference type="EMBL" id="KAJ6691832.1"/>
    </source>
</evidence>
<evidence type="ECO:0000256" key="3">
    <source>
        <dbReference type="PROSITE-ProRule" id="PRU00708"/>
    </source>
</evidence>
<dbReference type="InterPro" id="IPR046960">
    <property type="entry name" value="PPR_At4g14850-like_plant"/>
</dbReference>
<dbReference type="NCBIfam" id="TIGR00756">
    <property type="entry name" value="PPR"/>
    <property type="match status" value="3"/>
</dbReference>
<evidence type="ECO:0000256" key="2">
    <source>
        <dbReference type="ARBA" id="ARBA00022737"/>
    </source>
</evidence>
<sequence>MYARCGKLELGQRVFDHMDRRDVVSWNSLISSYGVHGFGKKAIGIFEEMTYNGVEPSPISFVSVLGACSHAGLVDEGKMLFKSMRGAHGIYPSVEHYACMVDLLGRANRLEEAAKIIEDMRIEPGPKVWGSLLGSCRIHCNVELAERASIRLFDLEPTNAGNYVLLADIYAEAGMWDEVKRVKKLLETRGLQKVPGRSWIEVKRKIYSFVSVDEVNPQMEQLHALLVKLSTELKEEGYVPQTKVVLYDLKPGTVHVIGNLIFLLFIVSSVRNFDDASMLICLLSKMMRF</sequence>
<dbReference type="FunFam" id="1.25.40.10:FF:001104">
    <property type="entry name" value="Uncharacterized protein"/>
    <property type="match status" value="1"/>
</dbReference>
<accession>A0A9Q0SW20</accession>
<dbReference type="EMBL" id="JAPFFK010000018">
    <property type="protein sequence ID" value="KAJ6691832.1"/>
    <property type="molecule type" value="Genomic_DNA"/>
</dbReference>
<dbReference type="GO" id="GO:0016071">
    <property type="term" value="P:mRNA metabolic process"/>
    <property type="evidence" value="ECO:0007669"/>
    <property type="project" value="UniProtKB-ARBA"/>
</dbReference>
<protein>
    <recommendedName>
        <fullName evidence="6">Pentatricopeptide repeat-containing protein</fullName>
    </recommendedName>
</protein>
<keyword evidence="2" id="KW-0677">Repeat</keyword>
<dbReference type="InterPro" id="IPR046848">
    <property type="entry name" value="E_motif"/>
</dbReference>
<dbReference type="InterPro" id="IPR011990">
    <property type="entry name" value="TPR-like_helical_dom_sf"/>
</dbReference>
<evidence type="ECO:0000313" key="5">
    <source>
        <dbReference type="Proteomes" id="UP001151532"/>
    </source>
</evidence>
<keyword evidence="5" id="KW-1185">Reference proteome</keyword>
<proteinExistence type="inferred from homology"/>
<dbReference type="GO" id="GO:0010467">
    <property type="term" value="P:gene expression"/>
    <property type="evidence" value="ECO:0007669"/>
    <property type="project" value="UniProtKB-ARBA"/>
</dbReference>
<dbReference type="Pfam" id="PF20431">
    <property type="entry name" value="E_motif"/>
    <property type="match status" value="1"/>
</dbReference>
<dbReference type="PANTHER" id="PTHR47926:SF482">
    <property type="entry name" value="PENTATRICOPEPTIDE REPEAT-CONTAINING PROTEIN CHLOROPLASTIC"/>
    <property type="match status" value="1"/>
</dbReference>
<dbReference type="GO" id="GO:0009451">
    <property type="term" value="P:RNA modification"/>
    <property type="evidence" value="ECO:0007669"/>
    <property type="project" value="InterPro"/>
</dbReference>
<reference evidence="4" key="1">
    <citation type="submission" date="2022-11" db="EMBL/GenBank/DDBJ databases">
        <authorList>
            <person name="Hyden B.L."/>
            <person name="Feng K."/>
            <person name="Yates T."/>
            <person name="Jawdy S."/>
            <person name="Smart L.B."/>
            <person name="Muchero W."/>
        </authorList>
    </citation>
    <scope>NUCLEOTIDE SEQUENCE</scope>
    <source>
        <tissue evidence="4">Shoot tip</tissue>
    </source>
</reference>
<dbReference type="Pfam" id="PF13041">
    <property type="entry name" value="PPR_2"/>
    <property type="match status" value="1"/>
</dbReference>
<gene>
    <name evidence="4" type="ORF">OIU79_013751</name>
</gene>
<organism evidence="4 5">
    <name type="scientific">Salix purpurea</name>
    <name type="common">Purple osier willow</name>
    <dbReference type="NCBI Taxonomy" id="77065"/>
    <lineage>
        <taxon>Eukaryota</taxon>
        <taxon>Viridiplantae</taxon>
        <taxon>Streptophyta</taxon>
        <taxon>Embryophyta</taxon>
        <taxon>Tracheophyta</taxon>
        <taxon>Spermatophyta</taxon>
        <taxon>Magnoliopsida</taxon>
        <taxon>eudicotyledons</taxon>
        <taxon>Gunneridae</taxon>
        <taxon>Pentapetalae</taxon>
        <taxon>rosids</taxon>
        <taxon>fabids</taxon>
        <taxon>Malpighiales</taxon>
        <taxon>Salicaceae</taxon>
        <taxon>Saliceae</taxon>
        <taxon>Salix</taxon>
    </lineage>
</organism>